<organism evidence="4 5">
    <name type="scientific">Phialocephala subalpina</name>
    <dbReference type="NCBI Taxonomy" id="576137"/>
    <lineage>
        <taxon>Eukaryota</taxon>
        <taxon>Fungi</taxon>
        <taxon>Dikarya</taxon>
        <taxon>Ascomycota</taxon>
        <taxon>Pezizomycotina</taxon>
        <taxon>Leotiomycetes</taxon>
        <taxon>Helotiales</taxon>
        <taxon>Mollisiaceae</taxon>
        <taxon>Phialocephala</taxon>
        <taxon>Phialocephala fortinii species complex</taxon>
    </lineage>
</organism>
<dbReference type="GO" id="GO:0007021">
    <property type="term" value="P:tubulin complex assembly"/>
    <property type="evidence" value="ECO:0007669"/>
    <property type="project" value="InterPro"/>
</dbReference>
<evidence type="ECO:0000256" key="1">
    <source>
        <dbReference type="ARBA" id="ARBA00023186"/>
    </source>
</evidence>
<dbReference type="PANTHER" id="PTHR12658">
    <property type="entry name" value="BETA-TUBULIN COFACTOR D"/>
    <property type="match status" value="1"/>
</dbReference>
<evidence type="ECO:0000313" key="4">
    <source>
        <dbReference type="EMBL" id="CZR67068.1"/>
    </source>
</evidence>
<dbReference type="GO" id="GO:0048487">
    <property type="term" value="F:beta-tubulin binding"/>
    <property type="evidence" value="ECO:0007669"/>
    <property type="project" value="InterPro"/>
</dbReference>
<dbReference type="Proteomes" id="UP000184330">
    <property type="component" value="Unassembled WGS sequence"/>
</dbReference>
<dbReference type="InterPro" id="IPR022577">
    <property type="entry name" value="TBCD_C"/>
</dbReference>
<dbReference type="InterPro" id="IPR058033">
    <property type="entry name" value="ARM_TBCD_2nd"/>
</dbReference>
<dbReference type="GO" id="GO:0007023">
    <property type="term" value="P:post-chaperonin tubulin folding pathway"/>
    <property type="evidence" value="ECO:0007669"/>
    <property type="project" value="InterPro"/>
</dbReference>
<dbReference type="SUPFAM" id="SSF48371">
    <property type="entry name" value="ARM repeat"/>
    <property type="match status" value="1"/>
</dbReference>
<sequence length="1249" mass="138184">MDAAEDDQDVKLQRASADLLADFQSSLKPFLWKTTKSGKTRIRDRVRVRDTARLLEPFQELPQLLDPHLDKFVPVLADAFLASLQAPTPKYPPTNAQLLMPVSKAICKLLYTFCKIRGDKVIVRFWATDTKYLELLLAASESNTRADGSTEEEKVVAWDWEERYITLLWLSQLLLAPFDLASISSRDTEDVATPDIPGLVWPSNIPTITLRAISLGIQYLSSSGKERDAAKVLLVRIAMRRDMQALGIQDALMQWAISCLHLSAIPDSSTYQIIGVLSFIAAILISSVGTTNMDSFVSHIFKVVRDIATDKSTVSAVARKAIIKILRTIVVLLLQGPDPNEEVLEFTIGHMLESLADSATPVRLAASKALSIITLKLPSEMAAQVVEEVLDSLRKNLLWTQKPRSEVKIRNLSRVNPLEWHGLTLTLSHLLYRQSIAPENLGPVLDALRLALSFEQRSTSGSSIGTNVRDAACFGIWAVARRYRTTDLQDLRLTPDVSTDSVVEASVSALQTLANDLVVSACLDPAGNIRRGSSAALQELIGRHPNTISEGIQVVQVVDYHAVALRTRAISDVAKQASQLSKEYHGAILQALLGWRGVKDGSISVRKVAASTIGALVWHQHLSMTHSWLYIQSAIDDIAKRVEDLEAREVDERHGLIFAFASIVARVAAELGDDQLHSEFHRIQALRQDSSLYDTLVKINLHLGEFLIEFGTLIQSSRNQDILAEAFCGLTIATSPVSRIASLAGTFGALRKTTEDNLPRCEGQCWIRQLIMTPLDCNSYEHILEAESNLFTAFMKNTTVGNFGLLSEAVEEFIGLESGLLKRTPYSALLVDQCISNVVSNRKKDLVYIHVLVRVFPVVGKVRDPATLQNVALANVLDDNNNWEPRNWQTCVLRAIQARWRSDSYVDTRTAILQALARPPVSKERWDIGIMDHPCIGSSLISNDLPTMLMNLKASFVGMIQEGLEDFTTNARGDVGSLVRIAAAEAAALVLSRLRPMGLKPDDMSVLKAMEEKVVGGLFRTAAEKLDKVRVAGQKAVSELNGTHLRSFDSSSQAYFAHLLGLQNQSWWRECPRSIPWATNLLEGYVTSADTGSEDLVRASRAALVDFCNNGNGDAICRDLDHLAGSSVDRVLIPTLEVIGFLFDMQIMQKSSLNWKSFYNKVQRAHYKSSNIRKLQTAIKIYGGLMEVHPEAVTKLSSMLLHNFPGIRNAAAEELWVVTGVESLKGVDWAKAKKPDLERVRADLKTRGF</sequence>
<dbReference type="PANTHER" id="PTHR12658:SF0">
    <property type="entry name" value="TUBULIN-SPECIFIC CHAPERONE D"/>
    <property type="match status" value="1"/>
</dbReference>
<proteinExistence type="predicted"/>
<keyword evidence="5" id="KW-1185">Reference proteome</keyword>
<dbReference type="OrthoDB" id="10253476at2759"/>
<dbReference type="InterPro" id="IPR011989">
    <property type="entry name" value="ARM-like"/>
</dbReference>
<dbReference type="InterPro" id="IPR016024">
    <property type="entry name" value="ARM-type_fold"/>
</dbReference>
<dbReference type="GO" id="GO:0000226">
    <property type="term" value="P:microtubule cytoskeleton organization"/>
    <property type="evidence" value="ECO:0007669"/>
    <property type="project" value="TreeGrafter"/>
</dbReference>
<protein>
    <submittedName>
        <fullName evidence="4">Related to tubulin-folding cofactor D (Chaperone)</fullName>
    </submittedName>
</protein>
<keyword evidence="1" id="KW-0143">Chaperone</keyword>
<feature type="domain" description="Tubulin-folding cofactor D ARM repeats" evidence="3">
    <location>
        <begin position="341"/>
        <end position="552"/>
    </location>
</feature>
<gene>
    <name evidence="4" type="ORF">PAC_16967</name>
</gene>
<evidence type="ECO:0000259" key="3">
    <source>
        <dbReference type="Pfam" id="PF25767"/>
    </source>
</evidence>
<dbReference type="GO" id="GO:0005096">
    <property type="term" value="F:GTPase activator activity"/>
    <property type="evidence" value="ECO:0007669"/>
    <property type="project" value="InterPro"/>
</dbReference>
<name>A0A1L7XQ24_9HELO</name>
<reference evidence="4 5" key="1">
    <citation type="submission" date="2016-03" db="EMBL/GenBank/DDBJ databases">
        <authorList>
            <person name="Ploux O."/>
        </authorList>
    </citation>
    <scope>NUCLEOTIDE SEQUENCE [LARGE SCALE GENOMIC DNA]</scope>
    <source>
        <strain evidence="4 5">UAMH 11012</strain>
    </source>
</reference>
<dbReference type="Pfam" id="PF23579">
    <property type="entry name" value="ARM_TBCD"/>
    <property type="match status" value="1"/>
</dbReference>
<dbReference type="AlphaFoldDB" id="A0A1L7XQ24"/>
<dbReference type="Gene3D" id="1.25.10.10">
    <property type="entry name" value="Leucine-rich Repeat Variant"/>
    <property type="match status" value="1"/>
</dbReference>
<feature type="domain" description="Tubulin-folding cofactor D C-terminal" evidence="2">
    <location>
        <begin position="1013"/>
        <end position="1174"/>
    </location>
</feature>
<dbReference type="Pfam" id="PF25767">
    <property type="entry name" value="ARM_TBCD_2nd"/>
    <property type="match status" value="1"/>
</dbReference>
<dbReference type="EMBL" id="FJOG01000041">
    <property type="protein sequence ID" value="CZR67068.1"/>
    <property type="molecule type" value="Genomic_DNA"/>
</dbReference>
<evidence type="ECO:0000313" key="5">
    <source>
        <dbReference type="Proteomes" id="UP000184330"/>
    </source>
</evidence>
<dbReference type="Pfam" id="PF12612">
    <property type="entry name" value="TFCD_C"/>
    <property type="match status" value="1"/>
</dbReference>
<dbReference type="STRING" id="576137.A0A1L7XQ24"/>
<evidence type="ECO:0000259" key="2">
    <source>
        <dbReference type="Pfam" id="PF12612"/>
    </source>
</evidence>
<dbReference type="InterPro" id="IPR033162">
    <property type="entry name" value="TBCD"/>
</dbReference>
<accession>A0A1L7XQ24</accession>